<keyword evidence="5 7" id="KW-0234">DNA repair</keyword>
<dbReference type="EC" id="6.5.1.2" evidence="7"/>
<dbReference type="Gene3D" id="1.10.287.610">
    <property type="entry name" value="Helix hairpin bin"/>
    <property type="match status" value="1"/>
</dbReference>
<gene>
    <name evidence="7 10" type="primary">ligB</name>
    <name evidence="10" type="ORF">R0H02_04090</name>
</gene>
<comment type="function">
    <text evidence="7">Catalyzes the formation of phosphodiester linkages between 5'-phosphoryl and 3'-hydroxyl groups in double-stranded DNA using NAD as a coenzyme and as the energy source for the reaction.</text>
</comment>
<evidence type="ECO:0000256" key="4">
    <source>
        <dbReference type="ARBA" id="ARBA00023027"/>
    </source>
</evidence>
<evidence type="ECO:0000256" key="6">
    <source>
        <dbReference type="ARBA" id="ARBA00034005"/>
    </source>
</evidence>
<organism evidence="10 11">
    <name type="scientific">Phytobacter ursingii</name>
    <dbReference type="NCBI Taxonomy" id="1972431"/>
    <lineage>
        <taxon>Bacteria</taxon>
        <taxon>Pseudomonadati</taxon>
        <taxon>Pseudomonadota</taxon>
        <taxon>Gammaproteobacteria</taxon>
        <taxon>Enterobacterales</taxon>
        <taxon>Enterobacteriaceae</taxon>
        <taxon>Phytobacter</taxon>
    </lineage>
</organism>
<dbReference type="InterPro" id="IPR020923">
    <property type="entry name" value="DNA_ligase_B"/>
</dbReference>
<dbReference type="Pfam" id="PF01653">
    <property type="entry name" value="DNA_ligase_aden"/>
    <property type="match status" value="1"/>
</dbReference>
<dbReference type="InterPro" id="IPR004150">
    <property type="entry name" value="NAD_DNA_ligase_OB"/>
</dbReference>
<dbReference type="GO" id="GO:0006260">
    <property type="term" value="P:DNA replication"/>
    <property type="evidence" value="ECO:0007669"/>
    <property type="project" value="UniProtKB-KW"/>
</dbReference>
<comment type="similarity">
    <text evidence="7">Belongs to the NAD-dependent DNA ligase family. LigB subfamily.</text>
</comment>
<keyword evidence="4 7" id="KW-0520">NAD</keyword>
<evidence type="ECO:0000256" key="1">
    <source>
        <dbReference type="ARBA" id="ARBA00022598"/>
    </source>
</evidence>
<evidence type="ECO:0000256" key="2">
    <source>
        <dbReference type="ARBA" id="ARBA00022705"/>
    </source>
</evidence>
<evidence type="ECO:0000256" key="5">
    <source>
        <dbReference type="ARBA" id="ARBA00023204"/>
    </source>
</evidence>
<dbReference type="Gene3D" id="1.10.150.20">
    <property type="entry name" value="5' to 3' exonuclease, C-terminal subdomain"/>
    <property type="match status" value="1"/>
</dbReference>
<sequence>MWIRIFMMIGAMAWSACSYAACPVWTPARAEQEIALLEKQMAQWNEDYWLQGASAVSDDVYDNLNAQLANWRRCFGQEAAYDAPVLSGGTVRHPVAHTGVDKLRNKEALQIWMAGKTALWAQPKVDGVAVTLVYRHGTLERVISRGNGLVGEDWTENARRIPALPQNVTGALANSVLQGELFLKREGHIQKQMGGMNARAKVAGAMMRRGGADVLNDIAVFVWSWPDGPQTLAQRLQILTQAGFDWVERYSVPVSNTSEVETLRERWFTTALPFVTDGVVVRSAQEPDGKQWIPGQGTWVAAWKYPPVEHVAEVKNIRFTVGRTGKIAVVAQLEPIKLDDKRVQRVNIGSVRRWQELDIAPGDRVRVSLAGQGIPRIDDVVWRGLVRDKPQPPAPVFTPLTCFYASSECQEQFLARLTWLSSKQALDIDGLGEAGWRVLHQTHRFEHLFSWLALTKTQLQETVGITPARGLQLWHRFELARDRLFVRWIYAMGLPITKSAIQAAGDTHWQQMQDRSSLAWQRLPGIGTEKARQIMAFIQDPVIQTLAAWLGEHGIVGF</sequence>
<dbReference type="InterPro" id="IPR010994">
    <property type="entry name" value="RuvA_2-like"/>
</dbReference>
<feature type="signal peptide" evidence="8">
    <location>
        <begin position="1"/>
        <end position="20"/>
    </location>
</feature>
<reference evidence="10 11" key="1">
    <citation type="submission" date="2023-10" db="EMBL/GenBank/DDBJ databases">
        <title>Phytobacter spp. The emergence of a new genus of hospital-origin enterobacteria encoding carbapenemases in Argentina.</title>
        <authorList>
            <person name="Vay C."/>
            <person name="Almuzara M."/>
            <person name="Traglia G.M."/>
            <person name="Campos J."/>
        </authorList>
    </citation>
    <scope>NUCLEOTIDE SEQUENCE [LARGE SCALE GENOMIC DNA]</scope>
    <source>
        <strain evidence="10 11">CVMA36</strain>
    </source>
</reference>
<dbReference type="Gene3D" id="2.40.50.140">
    <property type="entry name" value="Nucleic acid-binding proteins"/>
    <property type="match status" value="1"/>
</dbReference>
<dbReference type="InterPro" id="IPR013839">
    <property type="entry name" value="DNAligase_adenylation"/>
</dbReference>
<keyword evidence="11" id="KW-1185">Reference proteome</keyword>
<evidence type="ECO:0000256" key="3">
    <source>
        <dbReference type="ARBA" id="ARBA00022763"/>
    </source>
</evidence>
<dbReference type="PROSITE" id="PS51257">
    <property type="entry name" value="PROKAR_LIPOPROTEIN"/>
    <property type="match status" value="1"/>
</dbReference>
<dbReference type="AlphaFoldDB" id="A0AB35RI83"/>
<dbReference type="InterPro" id="IPR013840">
    <property type="entry name" value="DNAligase_N"/>
</dbReference>
<accession>A0AB35RI83</accession>
<keyword evidence="2 7" id="KW-0235">DNA replication</keyword>
<keyword evidence="8" id="KW-0732">Signal</keyword>
<evidence type="ECO:0000256" key="7">
    <source>
        <dbReference type="HAMAP-Rule" id="MF_01587"/>
    </source>
</evidence>
<feature type="chain" id="PRO_5044271788" description="DNA ligase B" evidence="8">
    <location>
        <begin position="21"/>
        <end position="558"/>
    </location>
</feature>
<dbReference type="FunFam" id="2.40.50.140:FF:000139">
    <property type="entry name" value="DNA ligase B"/>
    <property type="match status" value="1"/>
</dbReference>
<name>A0AB35RI83_9ENTR</name>
<dbReference type="Proteomes" id="UP001286589">
    <property type="component" value="Unassembled WGS sequence"/>
</dbReference>
<evidence type="ECO:0000313" key="11">
    <source>
        <dbReference type="Proteomes" id="UP001286589"/>
    </source>
</evidence>
<dbReference type="Gene3D" id="3.30.470.30">
    <property type="entry name" value="DNA ligase/mRNA capping enzyme"/>
    <property type="match status" value="1"/>
</dbReference>
<dbReference type="InterPro" id="IPR018239">
    <property type="entry name" value="DNA_ligase_AS"/>
</dbReference>
<dbReference type="SUPFAM" id="SSF47781">
    <property type="entry name" value="RuvA domain 2-like"/>
    <property type="match status" value="1"/>
</dbReference>
<evidence type="ECO:0000313" key="10">
    <source>
        <dbReference type="EMBL" id="MDV2861649.1"/>
    </source>
</evidence>
<keyword evidence="1 7" id="KW-0436">Ligase</keyword>
<comment type="caution">
    <text evidence="10">The sequence shown here is derived from an EMBL/GenBank/DDBJ whole genome shotgun (WGS) entry which is preliminary data.</text>
</comment>
<dbReference type="SMART" id="SM00532">
    <property type="entry name" value="LIGANc"/>
    <property type="match status" value="1"/>
</dbReference>
<protein>
    <recommendedName>
        <fullName evidence="7">DNA ligase B</fullName>
        <ecNumber evidence="7">6.5.1.2</ecNumber>
    </recommendedName>
    <alternativeName>
        <fullName evidence="7">Polydeoxyribonucleotide synthase [NAD(+)] B</fullName>
    </alternativeName>
</protein>
<dbReference type="PANTHER" id="PTHR47810:SF1">
    <property type="entry name" value="DNA LIGASE B"/>
    <property type="match status" value="1"/>
</dbReference>
<feature type="domain" description="NAD-dependent DNA ligase N-terminal" evidence="9">
    <location>
        <begin position="29"/>
        <end position="425"/>
    </location>
</feature>
<comment type="catalytic activity">
    <reaction evidence="6 7">
        <text>NAD(+) + (deoxyribonucleotide)n-3'-hydroxyl + 5'-phospho-(deoxyribonucleotide)m = (deoxyribonucleotide)n+m + AMP + beta-nicotinamide D-nucleotide.</text>
        <dbReference type="EC" id="6.5.1.2"/>
    </reaction>
</comment>
<evidence type="ECO:0000259" key="9">
    <source>
        <dbReference type="SMART" id="SM00532"/>
    </source>
</evidence>
<dbReference type="EMBL" id="JAWJAC010000002">
    <property type="protein sequence ID" value="MDV2861649.1"/>
    <property type="molecule type" value="Genomic_DNA"/>
</dbReference>
<dbReference type="GO" id="GO:0006281">
    <property type="term" value="P:DNA repair"/>
    <property type="evidence" value="ECO:0007669"/>
    <property type="project" value="UniProtKB-KW"/>
</dbReference>
<dbReference type="NCBIfam" id="NF005987">
    <property type="entry name" value="PRK08097.1"/>
    <property type="match status" value="1"/>
</dbReference>
<proteinExistence type="inferred from homology"/>
<dbReference type="Pfam" id="PF03120">
    <property type="entry name" value="OB_DNA_ligase"/>
    <property type="match status" value="1"/>
</dbReference>
<dbReference type="InterPro" id="IPR050326">
    <property type="entry name" value="NAD_dep_DNA_ligaseB"/>
</dbReference>
<dbReference type="SUPFAM" id="SSF50249">
    <property type="entry name" value="Nucleic acid-binding proteins"/>
    <property type="match status" value="1"/>
</dbReference>
<evidence type="ECO:0000256" key="8">
    <source>
        <dbReference type="SAM" id="SignalP"/>
    </source>
</evidence>
<feature type="active site" description="N6-AMP-lysine intermediate" evidence="7">
    <location>
        <position position="124"/>
    </location>
</feature>
<dbReference type="PANTHER" id="PTHR47810">
    <property type="entry name" value="DNA LIGASE"/>
    <property type="match status" value="1"/>
</dbReference>
<dbReference type="PROSITE" id="PS01055">
    <property type="entry name" value="DNA_LIGASE_N1"/>
    <property type="match status" value="1"/>
</dbReference>
<dbReference type="SUPFAM" id="SSF56091">
    <property type="entry name" value="DNA ligase/mRNA capping enzyme, catalytic domain"/>
    <property type="match status" value="1"/>
</dbReference>
<dbReference type="HAMAP" id="MF_01587">
    <property type="entry name" value="DNA_ligase_B"/>
    <property type="match status" value="1"/>
</dbReference>
<dbReference type="RefSeq" id="WP_229222658.1">
    <property type="nucleotide sequence ID" value="NZ_JAWJAC010000002.1"/>
</dbReference>
<dbReference type="InterPro" id="IPR012340">
    <property type="entry name" value="NA-bd_OB-fold"/>
</dbReference>
<keyword evidence="3 7" id="KW-0227">DNA damage</keyword>
<dbReference type="GO" id="GO:0003911">
    <property type="term" value="F:DNA ligase (NAD+) activity"/>
    <property type="evidence" value="ECO:0007669"/>
    <property type="project" value="UniProtKB-UniRule"/>
</dbReference>